<dbReference type="AlphaFoldDB" id="A0A2Z6B291"/>
<evidence type="ECO:0000313" key="9">
    <source>
        <dbReference type="Proteomes" id="UP000269883"/>
    </source>
</evidence>
<keyword evidence="9" id="KW-1185">Reference proteome</keyword>
<comment type="similarity">
    <text evidence="6">Belongs to the TVP38/TMEM64 family.</text>
</comment>
<evidence type="ECO:0000256" key="6">
    <source>
        <dbReference type="RuleBase" id="RU366058"/>
    </source>
</evidence>
<accession>A0A2Z6B291</accession>
<dbReference type="InterPro" id="IPR015414">
    <property type="entry name" value="TMEM64"/>
</dbReference>
<name>A0A2Z6B291_9BACT</name>
<gene>
    <name evidence="8" type="ORF">DFE_2911</name>
</gene>
<reference evidence="8 9" key="1">
    <citation type="journal article" date="2018" name="Sci. Adv.">
        <title>Multi-heme cytochromes provide a pathway for survival in energy-limited environments.</title>
        <authorList>
            <person name="Deng X."/>
            <person name="Dohmae N."/>
            <person name="Nealson K.H."/>
            <person name="Hashimoto K."/>
            <person name="Okamoto A."/>
        </authorList>
    </citation>
    <scope>NUCLEOTIDE SEQUENCE [LARGE SCALE GENOMIC DNA]</scope>
    <source>
        <strain evidence="8 9">IS5</strain>
    </source>
</reference>
<dbReference type="PANTHER" id="PTHR12677">
    <property type="entry name" value="GOLGI APPARATUS MEMBRANE PROTEIN TVP38-RELATED"/>
    <property type="match status" value="1"/>
</dbReference>
<dbReference type="EMBL" id="AP017378">
    <property type="protein sequence ID" value="BBD09637.1"/>
    <property type="molecule type" value="Genomic_DNA"/>
</dbReference>
<dbReference type="GO" id="GO:0005886">
    <property type="term" value="C:plasma membrane"/>
    <property type="evidence" value="ECO:0007669"/>
    <property type="project" value="UniProtKB-SubCell"/>
</dbReference>
<evidence type="ECO:0000256" key="4">
    <source>
        <dbReference type="ARBA" id="ARBA00022989"/>
    </source>
</evidence>
<dbReference type="Pfam" id="PF09335">
    <property type="entry name" value="VTT_dom"/>
    <property type="match status" value="1"/>
</dbReference>
<feature type="transmembrane region" description="Helical" evidence="6">
    <location>
        <begin position="83"/>
        <end position="109"/>
    </location>
</feature>
<evidence type="ECO:0000256" key="5">
    <source>
        <dbReference type="ARBA" id="ARBA00023136"/>
    </source>
</evidence>
<feature type="transmembrane region" description="Helical" evidence="6">
    <location>
        <begin position="52"/>
        <end position="76"/>
    </location>
</feature>
<feature type="transmembrane region" description="Helical" evidence="6">
    <location>
        <begin position="194"/>
        <end position="214"/>
    </location>
</feature>
<dbReference type="InterPro" id="IPR032816">
    <property type="entry name" value="VTT_dom"/>
</dbReference>
<protein>
    <recommendedName>
        <fullName evidence="6">TVP38/TMEM64 family membrane protein</fullName>
    </recommendedName>
</protein>
<feature type="transmembrane region" description="Helical" evidence="6">
    <location>
        <begin position="163"/>
        <end position="182"/>
    </location>
</feature>
<dbReference type="PANTHER" id="PTHR12677:SF59">
    <property type="entry name" value="GOLGI APPARATUS MEMBRANE PROTEIN TVP38-RELATED"/>
    <property type="match status" value="1"/>
</dbReference>
<dbReference type="Proteomes" id="UP000269883">
    <property type="component" value="Chromosome"/>
</dbReference>
<proteinExistence type="inferred from homology"/>
<comment type="subcellular location">
    <subcellularLocation>
        <location evidence="1 6">Cell membrane</location>
        <topology evidence="1 6">Multi-pass membrane protein</topology>
    </subcellularLocation>
</comment>
<evidence type="ECO:0000256" key="2">
    <source>
        <dbReference type="ARBA" id="ARBA00022475"/>
    </source>
</evidence>
<keyword evidence="4 6" id="KW-1133">Transmembrane helix</keyword>
<feature type="domain" description="VTT" evidence="7">
    <location>
        <begin position="71"/>
        <end position="184"/>
    </location>
</feature>
<feature type="transmembrane region" description="Helical" evidence="6">
    <location>
        <begin position="134"/>
        <end position="156"/>
    </location>
</feature>
<keyword evidence="3 6" id="KW-0812">Transmembrane</keyword>
<evidence type="ECO:0000256" key="1">
    <source>
        <dbReference type="ARBA" id="ARBA00004651"/>
    </source>
</evidence>
<dbReference type="KEGG" id="dfl:DFE_2911"/>
<sequence length="231" mass="25053">MNTKKLALLIVIALLAIAFFAFDLGQYLTLGYLKSRQADFAALYAANRGSVLGVYFLIYVTATAMSLPGAAVLTLAGGALFGFWTGLLVISFASTIGATLACTAARFILRDWVQSRFGHRLDAINKGVQSEGPFYLFTVRLIPVIPFFVINLAMGLTAMPLRSFYWVSQLGMLPGTMVYVNAGKELGRVDSLSGILSPSLIASFVLLGLFPLVAKKIITRIRQRQGKSQDL</sequence>
<dbReference type="RefSeq" id="WP_126380667.1">
    <property type="nucleotide sequence ID" value="NZ_AP017378.1"/>
</dbReference>
<organism evidence="8 9">
    <name type="scientific">Desulfovibrio ferrophilus</name>
    <dbReference type="NCBI Taxonomy" id="241368"/>
    <lineage>
        <taxon>Bacteria</taxon>
        <taxon>Pseudomonadati</taxon>
        <taxon>Thermodesulfobacteriota</taxon>
        <taxon>Desulfovibrionia</taxon>
        <taxon>Desulfovibrionales</taxon>
        <taxon>Desulfovibrionaceae</taxon>
        <taxon>Desulfovibrio</taxon>
    </lineage>
</organism>
<evidence type="ECO:0000259" key="7">
    <source>
        <dbReference type="Pfam" id="PF09335"/>
    </source>
</evidence>
<keyword evidence="2 6" id="KW-1003">Cell membrane</keyword>
<evidence type="ECO:0000313" key="8">
    <source>
        <dbReference type="EMBL" id="BBD09637.1"/>
    </source>
</evidence>
<evidence type="ECO:0000256" key="3">
    <source>
        <dbReference type="ARBA" id="ARBA00022692"/>
    </source>
</evidence>
<keyword evidence="5 6" id="KW-0472">Membrane</keyword>
<dbReference type="OrthoDB" id="9779114at2"/>